<dbReference type="EMBL" id="CAACVR010000023">
    <property type="protein sequence ID" value="VEU22328.1"/>
    <property type="molecule type" value="Genomic_DNA"/>
</dbReference>
<comment type="similarity">
    <text evidence="2">Belongs to the NOP14 family.</text>
</comment>
<feature type="compositionally biased region" description="Basic and acidic residues" evidence="7">
    <location>
        <begin position="279"/>
        <end position="302"/>
    </location>
</feature>
<evidence type="ECO:0000256" key="1">
    <source>
        <dbReference type="ARBA" id="ARBA00004604"/>
    </source>
</evidence>
<feature type="compositionally biased region" description="Acidic residues" evidence="7">
    <location>
        <begin position="345"/>
        <end position="359"/>
    </location>
</feature>
<keyword evidence="5" id="KW-0539">Nucleus</keyword>
<dbReference type="PANTHER" id="PTHR23183">
    <property type="entry name" value="NOP14"/>
    <property type="match status" value="1"/>
</dbReference>
<proteinExistence type="inferred from homology"/>
<gene>
    <name evidence="8" type="ORF">BRENAR_LOCUS3059</name>
</gene>
<dbReference type="FunCoup" id="A0A448YN97">
    <property type="interactions" value="1178"/>
</dbReference>
<feature type="compositionally biased region" description="Acidic residues" evidence="7">
    <location>
        <begin position="146"/>
        <end position="157"/>
    </location>
</feature>
<dbReference type="AlphaFoldDB" id="A0A448YN97"/>
<evidence type="ECO:0000256" key="3">
    <source>
        <dbReference type="ARBA" id="ARBA00022517"/>
    </source>
</evidence>
<dbReference type="GO" id="GO:0030692">
    <property type="term" value="C:Noc4p-Nop14p complex"/>
    <property type="evidence" value="ECO:0007669"/>
    <property type="project" value="TreeGrafter"/>
</dbReference>
<feature type="compositionally biased region" description="Basic residues" evidence="7">
    <location>
        <begin position="24"/>
        <end position="34"/>
    </location>
</feature>
<evidence type="ECO:0000256" key="7">
    <source>
        <dbReference type="SAM" id="MobiDB-lite"/>
    </source>
</evidence>
<keyword evidence="4" id="KW-0698">rRNA processing</keyword>
<organism evidence="8 9">
    <name type="scientific">Brettanomyces naardenensis</name>
    <name type="common">Yeast</name>
    <dbReference type="NCBI Taxonomy" id="13370"/>
    <lineage>
        <taxon>Eukaryota</taxon>
        <taxon>Fungi</taxon>
        <taxon>Dikarya</taxon>
        <taxon>Ascomycota</taxon>
        <taxon>Saccharomycotina</taxon>
        <taxon>Pichiomycetes</taxon>
        <taxon>Pichiales</taxon>
        <taxon>Pichiaceae</taxon>
        <taxon>Brettanomyces</taxon>
    </lineage>
</organism>
<dbReference type="STRING" id="13370.A0A448YN97"/>
<evidence type="ECO:0000256" key="5">
    <source>
        <dbReference type="ARBA" id="ARBA00023242"/>
    </source>
</evidence>
<dbReference type="InParanoid" id="A0A448YN97"/>
<evidence type="ECO:0000313" key="9">
    <source>
        <dbReference type="Proteomes" id="UP000290900"/>
    </source>
</evidence>
<dbReference type="PANTHER" id="PTHR23183:SF0">
    <property type="entry name" value="NUCLEOLAR PROTEIN 14"/>
    <property type="match status" value="1"/>
</dbReference>
<feature type="compositionally biased region" description="Basic and acidic residues" evidence="7">
    <location>
        <begin position="805"/>
        <end position="814"/>
    </location>
</feature>
<feature type="region of interest" description="Disordered" evidence="7">
    <location>
        <begin position="146"/>
        <end position="204"/>
    </location>
</feature>
<evidence type="ECO:0000256" key="2">
    <source>
        <dbReference type="ARBA" id="ARBA00007466"/>
    </source>
</evidence>
<evidence type="ECO:0000256" key="4">
    <source>
        <dbReference type="ARBA" id="ARBA00022552"/>
    </source>
</evidence>
<feature type="compositionally biased region" description="Gly residues" evidence="7">
    <location>
        <begin position="166"/>
        <end position="176"/>
    </location>
</feature>
<evidence type="ECO:0000313" key="8">
    <source>
        <dbReference type="EMBL" id="VEU22328.1"/>
    </source>
</evidence>
<dbReference type="Proteomes" id="UP000290900">
    <property type="component" value="Unassembled WGS sequence"/>
</dbReference>
<feature type="compositionally biased region" description="Basic and acidic residues" evidence="7">
    <location>
        <begin position="360"/>
        <end position="369"/>
    </location>
</feature>
<feature type="compositionally biased region" description="Basic and acidic residues" evidence="7">
    <location>
        <begin position="35"/>
        <end position="44"/>
    </location>
</feature>
<feature type="region of interest" description="Disordered" evidence="7">
    <location>
        <begin position="1"/>
        <end position="44"/>
    </location>
</feature>
<sequence>MAGSQLKRLRATLKDAGLIGQTNTKRKGKKHSRKTPNETRREDRQRVIAEIREEFNPFDVKMTRDKRADALSKKRTVGKPGISKQIGQERRKVEWEAKMARKNKSGGIIDKRFGERNKNMTAEEKMLERFTKERLAHTSKYSLMDMDDQDEEGDDGEVLTHYGQTLGAGSGEGNGGGDEEEEDFFSKKEADEDEGPPRKKTKAEVMKEVIAKSKFYRQKRKEEKAKIESQVNELDDDFTDVMSDLRDTRRKEDIVPKTKTDIEYDKKVKEVALSGRAAPADRTKTPEELAQEKKENLQRLENQRLRRMRGEIEGGEVGADDVEDDFWEVRSDEDEANGFTIREDGGEEEEEEEVAESEEEKAGQSKESRTSTITIGGKVVRVGSSSNGLVCPSNISDFISLVKGNSYDEVIDNIKTIFKKYQPKLANGNREKLGVFTGVLIEYTLKLSDDGYSKENKEEYTRLMEFLTKLIRDLAAKYPEQMLEFFREPLRSVQQRIESRDYKQYPKRSDLVLFTIIGRTFSTSDMYHLLVTPTLVVMGESLEFLKIDRHVTHLFAGLYICDLLLQYERISKRIIPEVINFLERAILVLTQEPERIQGYEDLATSDKQPAKTMMTLPLNAQLPESLGPISLSSWTDSSETQREVLLLKSIVLLDKYISLVFKESTAFIEICSPFVILLRHLVKYYARQPFIPGLLKKIENVRRIAIKERRPLKLQAHRPLAIATHAPKFEENYNPDKKYYDTDRSRQEIGKLRHQIKEERKQTMRELRRDTEFEARTQIDNKRKHEKEYHEKMARLMNSIQTEEGEAKNTYEKEKRRRAN</sequence>
<feature type="region of interest" description="Disordered" evidence="7">
    <location>
        <begin position="275"/>
        <end position="302"/>
    </location>
</feature>
<accession>A0A448YN97</accession>
<feature type="region of interest" description="Disordered" evidence="7">
    <location>
        <begin position="70"/>
        <end position="90"/>
    </location>
</feature>
<dbReference type="GO" id="GO:0032040">
    <property type="term" value="C:small-subunit processome"/>
    <property type="evidence" value="ECO:0007669"/>
    <property type="project" value="InterPro"/>
</dbReference>
<keyword evidence="9" id="KW-1185">Reference proteome</keyword>
<keyword evidence="3" id="KW-0690">Ribosome biogenesis</keyword>
<feature type="region of interest" description="Disordered" evidence="7">
    <location>
        <begin position="333"/>
        <end position="370"/>
    </location>
</feature>
<name>A0A448YN97_BRENA</name>
<protein>
    <submittedName>
        <fullName evidence="8">DEKNAAC103656</fullName>
    </submittedName>
</protein>
<dbReference type="GO" id="GO:0030490">
    <property type="term" value="P:maturation of SSU-rRNA"/>
    <property type="evidence" value="ECO:0007669"/>
    <property type="project" value="TreeGrafter"/>
</dbReference>
<feature type="region of interest" description="Disordered" evidence="7">
    <location>
        <begin position="798"/>
        <end position="820"/>
    </location>
</feature>
<comment type="subcellular location">
    <subcellularLocation>
        <location evidence="1">Nucleus</location>
        <location evidence="1">Nucleolus</location>
    </subcellularLocation>
</comment>
<comment type="function">
    <text evidence="6">Involved in nucleolar processing of pre-18S ribosomal RNA. Has a role in the nuclear export of 40S pre-ribosomal subunit to the cytoplasm.</text>
</comment>
<evidence type="ECO:0000256" key="6">
    <source>
        <dbReference type="ARBA" id="ARBA00024695"/>
    </source>
</evidence>
<dbReference type="InterPro" id="IPR007276">
    <property type="entry name" value="Nop14"/>
</dbReference>
<dbReference type="OrthoDB" id="441771at2759"/>
<dbReference type="Pfam" id="PF04147">
    <property type="entry name" value="Nop14"/>
    <property type="match status" value="2"/>
</dbReference>
<reference evidence="8 9" key="1">
    <citation type="submission" date="2018-12" db="EMBL/GenBank/DDBJ databases">
        <authorList>
            <person name="Tiukova I."/>
            <person name="Dainat J."/>
        </authorList>
    </citation>
    <scope>NUCLEOTIDE SEQUENCE [LARGE SCALE GENOMIC DNA]</scope>
</reference>